<organism evidence="5 6">
    <name type="scientific">Marinobacterium lutimaris</name>
    <dbReference type="NCBI Taxonomy" id="568106"/>
    <lineage>
        <taxon>Bacteria</taxon>
        <taxon>Pseudomonadati</taxon>
        <taxon>Pseudomonadota</taxon>
        <taxon>Gammaproteobacteria</taxon>
        <taxon>Oceanospirillales</taxon>
        <taxon>Oceanospirillaceae</taxon>
        <taxon>Marinobacterium</taxon>
    </lineage>
</organism>
<dbReference type="NCBIfam" id="NF037995">
    <property type="entry name" value="TRAP_S1"/>
    <property type="match status" value="1"/>
</dbReference>
<feature type="chain" id="PRO_5009296092" evidence="4">
    <location>
        <begin position="23"/>
        <end position="345"/>
    </location>
</feature>
<evidence type="ECO:0000256" key="4">
    <source>
        <dbReference type="SAM" id="SignalP"/>
    </source>
</evidence>
<evidence type="ECO:0000256" key="1">
    <source>
        <dbReference type="ARBA" id="ARBA00009023"/>
    </source>
</evidence>
<evidence type="ECO:0000256" key="2">
    <source>
        <dbReference type="ARBA" id="ARBA00022448"/>
    </source>
</evidence>
<dbReference type="EMBL" id="FNVQ01000007">
    <property type="protein sequence ID" value="SEG86185.1"/>
    <property type="molecule type" value="Genomic_DNA"/>
</dbReference>
<reference evidence="5 6" key="1">
    <citation type="submission" date="2016-10" db="EMBL/GenBank/DDBJ databases">
        <authorList>
            <person name="de Groot N.N."/>
        </authorList>
    </citation>
    <scope>NUCLEOTIDE SEQUENCE [LARGE SCALE GENOMIC DNA]</scope>
    <source>
        <strain evidence="5 6">DSM 22012</strain>
    </source>
</reference>
<dbReference type="OrthoDB" id="9177965at2"/>
<evidence type="ECO:0000313" key="6">
    <source>
        <dbReference type="Proteomes" id="UP000236745"/>
    </source>
</evidence>
<feature type="signal peptide" evidence="4">
    <location>
        <begin position="1"/>
        <end position="22"/>
    </location>
</feature>
<name>A0A1H6DNS5_9GAMM</name>
<keyword evidence="3 4" id="KW-0732">Signal</keyword>
<dbReference type="AlphaFoldDB" id="A0A1H6DNS5"/>
<comment type="similarity">
    <text evidence="1">Belongs to the bacterial solute-binding protein 7 family.</text>
</comment>
<dbReference type="Pfam" id="PF03480">
    <property type="entry name" value="DctP"/>
    <property type="match status" value="1"/>
</dbReference>
<protein>
    <submittedName>
        <fullName evidence="5">TRAP-type C4-dicarboxylate transport system, substrate-binding protein</fullName>
    </submittedName>
</protein>
<keyword evidence="2" id="KW-0813">Transport</keyword>
<accession>A0A1H6DNS5</accession>
<gene>
    <name evidence="5" type="ORF">SAMN05444390_107139</name>
</gene>
<evidence type="ECO:0000256" key="3">
    <source>
        <dbReference type="ARBA" id="ARBA00022729"/>
    </source>
</evidence>
<dbReference type="PANTHER" id="PTHR33376">
    <property type="match status" value="1"/>
</dbReference>
<dbReference type="GO" id="GO:0055085">
    <property type="term" value="P:transmembrane transport"/>
    <property type="evidence" value="ECO:0007669"/>
    <property type="project" value="InterPro"/>
</dbReference>
<proteinExistence type="inferred from homology"/>
<evidence type="ECO:0000313" key="5">
    <source>
        <dbReference type="EMBL" id="SEG86185.1"/>
    </source>
</evidence>
<dbReference type="PANTHER" id="PTHR33376:SF7">
    <property type="entry name" value="C4-DICARBOXYLATE-BINDING PROTEIN DCTB"/>
    <property type="match status" value="1"/>
</dbReference>
<sequence>MKAVKMIAAGAVAATLAGNVLAENMQWKALGQPVATGLIQSQKEQPFFENFAERTGLPIDVDYKPVDTTGIKDTEELRMLKSGLFDIVSIRVSQNSRDEPALLGLDLVGLNTQYDKGAKVAEAYTPVLDAQLQKRFNTKLLGVWPFGPQILFCNAPVDSFAGIKGLKVRVYDQSLANFVESVGATPVPISFPDVHQALSTGVIDCAITGPSSANSAGWPEVATHQVPLGMGIAMNGYGISLKAWNSLDTDQQEKLQAAFDELGAEIWDYSESLYDDALSCNTGGECKTGKPFDLVNVDPTANDMTLVNEALINISLPAWAEICDASTKGCSDNWKSSVGPIIGLN</sequence>
<keyword evidence="6" id="KW-1185">Reference proteome</keyword>
<dbReference type="InterPro" id="IPR018389">
    <property type="entry name" value="DctP_fam"/>
</dbReference>
<dbReference type="CDD" id="cd13602">
    <property type="entry name" value="PBP2_TRAP_BpDctp6_7"/>
    <property type="match status" value="1"/>
</dbReference>
<dbReference type="Proteomes" id="UP000236745">
    <property type="component" value="Unassembled WGS sequence"/>
</dbReference>
<dbReference type="RefSeq" id="WP_104005598.1">
    <property type="nucleotide sequence ID" value="NZ_FNVQ01000007.1"/>
</dbReference>
<dbReference type="InterPro" id="IPR038404">
    <property type="entry name" value="TRAP_DctP_sf"/>
</dbReference>
<dbReference type="Gene3D" id="3.40.190.170">
    <property type="entry name" value="Bacterial extracellular solute-binding protein, family 7"/>
    <property type="match status" value="1"/>
</dbReference>